<proteinExistence type="predicted"/>
<protein>
    <recommendedName>
        <fullName evidence="4">Transmembrane protein</fullName>
    </recommendedName>
</protein>
<sequence>MKRLLLNLVRVAAGLCLQVLGLWVSLGIAPFNDEAPGPFSLLAFIAVMAASGVVSGLVARRYLLMPALLLFWFAWMTFIGLELWSQTSPADATYVDGLVEHWSMIIASSVALAAGIELGYFGARRLWPVAAATA</sequence>
<evidence type="ECO:0008006" key="4">
    <source>
        <dbReference type="Google" id="ProtNLM"/>
    </source>
</evidence>
<keyword evidence="1" id="KW-0472">Membrane</keyword>
<evidence type="ECO:0000313" key="2">
    <source>
        <dbReference type="EMBL" id="UNP30993.1"/>
    </source>
</evidence>
<reference evidence="2 3" key="1">
    <citation type="submission" date="2022-03" db="EMBL/GenBank/DDBJ databases">
        <title>Complete genome sequence of Lysobacter capsici VKM B-2533 and Lysobacter gummosus 10.1.1, promising sources of lytic agents.</title>
        <authorList>
            <person name="Tarlachkov S.V."/>
            <person name="Kudryakova I.V."/>
            <person name="Afoshin A.S."/>
            <person name="Leontyevskaya E.A."/>
            <person name="Leontyevskaya N.V."/>
        </authorList>
    </citation>
    <scope>NUCLEOTIDE SEQUENCE [LARGE SCALE GENOMIC DNA]</scope>
    <source>
        <strain evidence="2 3">10.1.1</strain>
    </source>
</reference>
<dbReference type="RefSeq" id="WP_057942172.1">
    <property type="nucleotide sequence ID" value="NZ_CP011131.1"/>
</dbReference>
<dbReference type="Proteomes" id="UP000829194">
    <property type="component" value="Chromosome"/>
</dbReference>
<keyword evidence="3" id="KW-1185">Reference proteome</keyword>
<feature type="transmembrane region" description="Helical" evidence="1">
    <location>
        <begin position="101"/>
        <end position="121"/>
    </location>
</feature>
<name>A0ABY3XH59_9GAMM</name>
<keyword evidence="1" id="KW-1133">Transmembrane helix</keyword>
<feature type="transmembrane region" description="Helical" evidence="1">
    <location>
        <begin position="62"/>
        <end position="81"/>
    </location>
</feature>
<accession>A0ABY3XH59</accession>
<gene>
    <name evidence="2" type="ORF">MOV92_07015</name>
</gene>
<evidence type="ECO:0000313" key="3">
    <source>
        <dbReference type="Proteomes" id="UP000829194"/>
    </source>
</evidence>
<evidence type="ECO:0000256" key="1">
    <source>
        <dbReference type="SAM" id="Phobius"/>
    </source>
</evidence>
<keyword evidence="1" id="KW-0812">Transmembrane</keyword>
<feature type="transmembrane region" description="Helical" evidence="1">
    <location>
        <begin position="37"/>
        <end position="55"/>
    </location>
</feature>
<dbReference type="EMBL" id="CP093547">
    <property type="protein sequence ID" value="UNP30993.1"/>
    <property type="molecule type" value="Genomic_DNA"/>
</dbReference>
<organism evidence="2 3">
    <name type="scientific">Lysobacter gummosus</name>
    <dbReference type="NCBI Taxonomy" id="262324"/>
    <lineage>
        <taxon>Bacteria</taxon>
        <taxon>Pseudomonadati</taxon>
        <taxon>Pseudomonadota</taxon>
        <taxon>Gammaproteobacteria</taxon>
        <taxon>Lysobacterales</taxon>
        <taxon>Lysobacteraceae</taxon>
        <taxon>Lysobacter</taxon>
    </lineage>
</organism>